<evidence type="ECO:0000313" key="3">
    <source>
        <dbReference type="RGD" id="3651"/>
    </source>
</evidence>
<dbReference type="AlphaFoldDB" id="A6IL31"/>
<protein>
    <submittedName>
        <fullName evidence="1">Chemokine (C-X-C motif) ligand 12, isoform CRA_b</fullName>
    </submittedName>
</protein>
<name>A6IL31_RAT</name>
<dbReference type="Proteomes" id="UP000234681">
    <property type="component" value="Chromosome 4"/>
</dbReference>
<evidence type="ECO:0000313" key="1">
    <source>
        <dbReference type="EMBL" id="EDM02108.1"/>
    </source>
</evidence>
<organism evidence="1 2">
    <name type="scientific">Rattus norvegicus</name>
    <name type="common">Rat</name>
    <dbReference type="NCBI Taxonomy" id="10116"/>
    <lineage>
        <taxon>Eukaryota</taxon>
        <taxon>Metazoa</taxon>
        <taxon>Chordata</taxon>
        <taxon>Craniata</taxon>
        <taxon>Vertebrata</taxon>
        <taxon>Euteleostomi</taxon>
        <taxon>Mammalia</taxon>
        <taxon>Eutheria</taxon>
        <taxon>Euarchontoglires</taxon>
        <taxon>Glires</taxon>
        <taxon>Rodentia</taxon>
        <taxon>Myomorpha</taxon>
        <taxon>Muroidea</taxon>
        <taxon>Muridae</taxon>
        <taxon>Murinae</taxon>
        <taxon>Rattus</taxon>
    </lineage>
</organism>
<sequence length="96" mass="10861">MLQLASASHLCSLTCQCCSGRKENVLGGASSLSSLCFPLTWALCEISLWPPVEWSQPLLDNVRTCLELTTEHKSENYPKRNFKFENFEELDFCNCP</sequence>
<dbReference type="RGD" id="3651">
    <property type="gene designation" value="Cxcl12"/>
</dbReference>
<accession>A6IL31</accession>
<dbReference type="EMBL" id="CH473964">
    <property type="protein sequence ID" value="EDM02108.1"/>
    <property type="molecule type" value="Genomic_DNA"/>
</dbReference>
<reference evidence="1 2" key="1">
    <citation type="submission" date="2005-09" db="EMBL/GenBank/DDBJ databases">
        <authorList>
            <person name="Mural R.J."/>
            <person name="Li P.W."/>
            <person name="Adams M.D."/>
            <person name="Amanatides P.G."/>
            <person name="Baden-Tillson H."/>
            <person name="Barnstead M."/>
            <person name="Chin S.H."/>
            <person name="Dew I."/>
            <person name="Evans C.A."/>
            <person name="Ferriera S."/>
            <person name="Flanigan M."/>
            <person name="Fosler C."/>
            <person name="Glodek A."/>
            <person name="Gu Z."/>
            <person name="Holt R.A."/>
            <person name="Jennings D."/>
            <person name="Kraft C.L."/>
            <person name="Lu F."/>
            <person name="Nguyen T."/>
            <person name="Nusskern D.R."/>
            <person name="Pfannkoch C.M."/>
            <person name="Sitter C."/>
            <person name="Sutton G.G."/>
            <person name="Venter J.C."/>
            <person name="Wang Z."/>
            <person name="Woodage T."/>
            <person name="Zheng X.H."/>
            <person name="Zhong F."/>
        </authorList>
    </citation>
    <scope>NUCLEOTIDE SEQUENCE [LARGE SCALE GENOMIC DNA]</scope>
    <source>
        <strain>BN</strain>
        <strain evidence="2">Sprague-Dawley</strain>
    </source>
</reference>
<evidence type="ECO:0000313" key="2">
    <source>
        <dbReference type="Proteomes" id="UP000234681"/>
    </source>
</evidence>
<gene>
    <name evidence="1 3" type="primary">Cxcl12</name>
    <name evidence="1" type="ORF">rCG_30074</name>
</gene>
<proteinExistence type="predicted"/>
<dbReference type="AGR" id="RGD:3651"/>